<dbReference type="PANTHER" id="PTHR34203">
    <property type="entry name" value="METHYLTRANSFERASE, FKBM FAMILY PROTEIN"/>
    <property type="match status" value="1"/>
</dbReference>
<dbReference type="InterPro" id="IPR052514">
    <property type="entry name" value="SAM-dependent_MTase"/>
</dbReference>
<dbReference type="NCBIfam" id="TIGR01444">
    <property type="entry name" value="fkbM_fam"/>
    <property type="match status" value="1"/>
</dbReference>
<feature type="domain" description="Methyltransferase FkbM" evidence="1">
    <location>
        <begin position="93"/>
        <end position="252"/>
    </location>
</feature>
<proteinExistence type="predicted"/>
<dbReference type="Pfam" id="PF05050">
    <property type="entry name" value="Methyltransf_21"/>
    <property type="match status" value="1"/>
</dbReference>
<accession>A0A841GUZ0</accession>
<dbReference type="InterPro" id="IPR006342">
    <property type="entry name" value="FkbM_mtfrase"/>
</dbReference>
<dbReference type="Proteomes" id="UP000582837">
    <property type="component" value="Unassembled WGS sequence"/>
</dbReference>
<dbReference type="PANTHER" id="PTHR34203:SF15">
    <property type="entry name" value="SLL1173 PROTEIN"/>
    <property type="match status" value="1"/>
</dbReference>
<evidence type="ECO:0000313" key="2">
    <source>
        <dbReference type="EMBL" id="MBB6069358.1"/>
    </source>
</evidence>
<sequence>MTEIDTAESSAYRRRSPLEAVGAALARLVPESGPRRWLRSAYHAALGGSRGVSSTLPGGEVVRVLPEYRFVTWNAVEYSAFRAAARPGGVALDVGANAGAYALLMGQWMRPGGRVFAFEPSPAAFDGLSRHVALNGLSDVVTPVRAAASDQGGTAALIGAGHHGTSRLAAAGERGTETVDTVTIDSFCATQRISPTLIKIDVEGFELEVLRGARETIARMDPLELFVEMHPTVWRERGMAPADLMEELRIQGLRAEPLRTVPDAWALEGECLRLVRVS</sequence>
<dbReference type="GO" id="GO:0008168">
    <property type="term" value="F:methyltransferase activity"/>
    <property type="evidence" value="ECO:0007669"/>
    <property type="project" value="UniProtKB-KW"/>
</dbReference>
<name>A0A841GUZ0_9BACT</name>
<dbReference type="InterPro" id="IPR029063">
    <property type="entry name" value="SAM-dependent_MTases_sf"/>
</dbReference>
<evidence type="ECO:0000259" key="1">
    <source>
        <dbReference type="Pfam" id="PF05050"/>
    </source>
</evidence>
<dbReference type="RefSeq" id="WP_170037811.1">
    <property type="nucleotide sequence ID" value="NZ_JABDTL010000002.1"/>
</dbReference>
<dbReference type="AlphaFoldDB" id="A0A841GUZ0"/>
<organism evidence="2 3">
    <name type="scientific">Longimicrobium terrae</name>
    <dbReference type="NCBI Taxonomy" id="1639882"/>
    <lineage>
        <taxon>Bacteria</taxon>
        <taxon>Pseudomonadati</taxon>
        <taxon>Gemmatimonadota</taxon>
        <taxon>Longimicrobiia</taxon>
        <taxon>Longimicrobiales</taxon>
        <taxon>Longimicrobiaceae</taxon>
        <taxon>Longimicrobium</taxon>
    </lineage>
</organism>
<comment type="caution">
    <text evidence="2">The sequence shown here is derived from an EMBL/GenBank/DDBJ whole genome shotgun (WGS) entry which is preliminary data.</text>
</comment>
<dbReference type="Gene3D" id="3.40.50.150">
    <property type="entry name" value="Vaccinia Virus protein VP39"/>
    <property type="match status" value="1"/>
</dbReference>
<keyword evidence="2" id="KW-0489">Methyltransferase</keyword>
<protein>
    <submittedName>
        <fullName evidence="2">FkbM family methyltransferase</fullName>
    </submittedName>
</protein>
<evidence type="ECO:0000313" key="3">
    <source>
        <dbReference type="Proteomes" id="UP000582837"/>
    </source>
</evidence>
<dbReference type="GO" id="GO:0032259">
    <property type="term" value="P:methylation"/>
    <property type="evidence" value="ECO:0007669"/>
    <property type="project" value="UniProtKB-KW"/>
</dbReference>
<dbReference type="SUPFAM" id="SSF53335">
    <property type="entry name" value="S-adenosyl-L-methionine-dependent methyltransferases"/>
    <property type="match status" value="1"/>
</dbReference>
<keyword evidence="3" id="KW-1185">Reference proteome</keyword>
<reference evidence="2 3" key="1">
    <citation type="submission" date="2020-08" db="EMBL/GenBank/DDBJ databases">
        <title>Genomic Encyclopedia of Type Strains, Phase IV (KMG-IV): sequencing the most valuable type-strain genomes for metagenomic binning, comparative biology and taxonomic classification.</title>
        <authorList>
            <person name="Goeker M."/>
        </authorList>
    </citation>
    <scope>NUCLEOTIDE SEQUENCE [LARGE SCALE GENOMIC DNA]</scope>
    <source>
        <strain evidence="2 3">DSM 29007</strain>
    </source>
</reference>
<gene>
    <name evidence="2" type="ORF">HNQ61_000973</name>
</gene>
<dbReference type="EMBL" id="JACHIA010000002">
    <property type="protein sequence ID" value="MBB6069358.1"/>
    <property type="molecule type" value="Genomic_DNA"/>
</dbReference>
<keyword evidence="2" id="KW-0808">Transferase</keyword>